<evidence type="ECO:0000256" key="4">
    <source>
        <dbReference type="ARBA" id="ARBA00023054"/>
    </source>
</evidence>
<dbReference type="HAMAP" id="MF_01894">
    <property type="entry name" value="Smc_prok"/>
    <property type="match status" value="1"/>
</dbReference>
<comment type="domain">
    <text evidence="6">Contains large globular domains required for ATP hydrolysis at each terminus and a third globular domain forming a flexible hinge near the middle of the molecule. These domains are separated by coiled-coil structures.</text>
</comment>
<evidence type="ECO:0000256" key="2">
    <source>
        <dbReference type="ARBA" id="ARBA00022741"/>
    </source>
</evidence>
<feature type="coiled-coil region" evidence="6">
    <location>
        <begin position="370"/>
        <end position="492"/>
    </location>
</feature>
<comment type="caution">
    <text evidence="8">The sequence shown here is derived from an EMBL/GenBank/DDBJ whole genome shotgun (WGS) entry which is preliminary data.</text>
</comment>
<dbReference type="GO" id="GO:0005524">
    <property type="term" value="F:ATP binding"/>
    <property type="evidence" value="ECO:0007669"/>
    <property type="project" value="UniProtKB-UniRule"/>
</dbReference>
<evidence type="ECO:0000259" key="7">
    <source>
        <dbReference type="SMART" id="SM00968"/>
    </source>
</evidence>
<dbReference type="Proteomes" id="UP000294682">
    <property type="component" value="Unassembled WGS sequence"/>
</dbReference>
<dbReference type="InterPro" id="IPR011890">
    <property type="entry name" value="SMC_prok"/>
</dbReference>
<comment type="function">
    <text evidence="6">Required for chromosome condensation and partitioning.</text>
</comment>
<organism evidence="8 9">
    <name type="scientific">Harryflintia acetispora</name>
    <dbReference type="NCBI Taxonomy" id="1849041"/>
    <lineage>
        <taxon>Bacteria</taxon>
        <taxon>Bacillati</taxon>
        <taxon>Bacillota</taxon>
        <taxon>Clostridia</taxon>
        <taxon>Eubacteriales</taxon>
        <taxon>Oscillospiraceae</taxon>
        <taxon>Harryflintia</taxon>
    </lineage>
</organism>
<dbReference type="RefSeq" id="WP_132084061.1">
    <property type="nucleotide sequence ID" value="NZ_SLUK01000002.1"/>
</dbReference>
<dbReference type="Pfam" id="PF06470">
    <property type="entry name" value="SMC_hinge"/>
    <property type="match status" value="1"/>
</dbReference>
<feature type="coiled-coil region" evidence="6">
    <location>
        <begin position="747"/>
        <end position="938"/>
    </location>
</feature>
<dbReference type="InterPro" id="IPR036277">
    <property type="entry name" value="SMC_hinge_sf"/>
</dbReference>
<dbReference type="Gene3D" id="3.30.70.1620">
    <property type="match status" value="1"/>
</dbReference>
<name>A0A9X8Y8X4_9FIRM</name>
<dbReference type="SMART" id="SM00968">
    <property type="entry name" value="SMC_hinge"/>
    <property type="match status" value="1"/>
</dbReference>
<keyword evidence="3 6" id="KW-0067">ATP-binding</keyword>
<dbReference type="InterPro" id="IPR024704">
    <property type="entry name" value="SMC"/>
</dbReference>
<evidence type="ECO:0000256" key="1">
    <source>
        <dbReference type="ARBA" id="ARBA00022490"/>
    </source>
</evidence>
<protein>
    <recommendedName>
        <fullName evidence="6">Chromosome partition protein Smc</fullName>
    </recommendedName>
</protein>
<dbReference type="GO" id="GO:0016887">
    <property type="term" value="F:ATP hydrolysis activity"/>
    <property type="evidence" value="ECO:0007669"/>
    <property type="project" value="InterPro"/>
</dbReference>
<dbReference type="EMBL" id="SLUK01000002">
    <property type="protein sequence ID" value="TCL44682.1"/>
    <property type="molecule type" value="Genomic_DNA"/>
</dbReference>
<feature type="coiled-coil region" evidence="6">
    <location>
        <begin position="241"/>
        <end position="275"/>
    </location>
</feature>
<gene>
    <name evidence="6" type="primary">smc</name>
    <name evidence="8" type="ORF">EDD78_102308</name>
</gene>
<comment type="similarity">
    <text evidence="6">Belongs to the SMC family.</text>
</comment>
<dbReference type="GO" id="GO:0006260">
    <property type="term" value="P:DNA replication"/>
    <property type="evidence" value="ECO:0007669"/>
    <property type="project" value="UniProtKB-UniRule"/>
</dbReference>
<dbReference type="PIRSF" id="PIRSF005719">
    <property type="entry name" value="SMC"/>
    <property type="match status" value="1"/>
</dbReference>
<comment type="subcellular location">
    <subcellularLocation>
        <location evidence="6">Cytoplasm</location>
    </subcellularLocation>
</comment>
<dbReference type="InterPro" id="IPR003395">
    <property type="entry name" value="RecF/RecN/SMC_N"/>
</dbReference>
<feature type="coiled-coil region" evidence="6">
    <location>
        <begin position="167"/>
        <end position="201"/>
    </location>
</feature>
<dbReference type="GO" id="GO:0030261">
    <property type="term" value="P:chromosome condensation"/>
    <property type="evidence" value="ECO:0007669"/>
    <property type="project" value="InterPro"/>
</dbReference>
<dbReference type="PANTHER" id="PTHR43977">
    <property type="entry name" value="STRUCTURAL MAINTENANCE OF CHROMOSOMES PROTEIN 3"/>
    <property type="match status" value="1"/>
</dbReference>
<keyword evidence="2 6" id="KW-0547">Nucleotide-binding</keyword>
<evidence type="ECO:0000256" key="5">
    <source>
        <dbReference type="ARBA" id="ARBA00023125"/>
    </source>
</evidence>
<dbReference type="AlphaFoldDB" id="A0A9X8Y8X4"/>
<accession>A0A9X8Y8X4</accession>
<dbReference type="GO" id="GO:0003677">
    <property type="term" value="F:DNA binding"/>
    <property type="evidence" value="ECO:0007669"/>
    <property type="project" value="UniProtKB-UniRule"/>
</dbReference>
<dbReference type="Pfam" id="PF02463">
    <property type="entry name" value="SMC_N"/>
    <property type="match status" value="1"/>
</dbReference>
<dbReference type="SUPFAM" id="SSF52540">
    <property type="entry name" value="P-loop containing nucleoside triphosphate hydrolases"/>
    <property type="match status" value="1"/>
</dbReference>
<dbReference type="GO" id="GO:0005694">
    <property type="term" value="C:chromosome"/>
    <property type="evidence" value="ECO:0007669"/>
    <property type="project" value="InterPro"/>
</dbReference>
<evidence type="ECO:0000313" key="8">
    <source>
        <dbReference type="EMBL" id="TCL44682.1"/>
    </source>
</evidence>
<evidence type="ECO:0000313" key="9">
    <source>
        <dbReference type="Proteomes" id="UP000294682"/>
    </source>
</evidence>
<comment type="subunit">
    <text evidence="6">Homodimer.</text>
</comment>
<keyword evidence="5 6" id="KW-0238">DNA-binding</keyword>
<feature type="binding site" evidence="6">
    <location>
        <begin position="32"/>
        <end position="39"/>
    </location>
    <ligand>
        <name>ATP</name>
        <dbReference type="ChEBI" id="CHEBI:30616"/>
    </ligand>
</feature>
<keyword evidence="9" id="KW-1185">Reference proteome</keyword>
<feature type="coiled-coil region" evidence="6">
    <location>
        <begin position="967"/>
        <end position="1032"/>
    </location>
</feature>
<dbReference type="SUPFAM" id="SSF75553">
    <property type="entry name" value="Smc hinge domain"/>
    <property type="match status" value="1"/>
</dbReference>
<dbReference type="NCBIfam" id="TIGR02168">
    <property type="entry name" value="SMC_prok_B"/>
    <property type="match status" value="1"/>
</dbReference>
<feature type="domain" description="SMC hinge" evidence="7">
    <location>
        <begin position="523"/>
        <end position="639"/>
    </location>
</feature>
<keyword evidence="1 6" id="KW-0963">Cytoplasm</keyword>
<sequence>MQLKALDINGFKSFPDRVQLQFDCGITAVVGPNGSGKSNIADAVRWVLGEQSGKTLRSGKMEDVIFSGTQQRKPMGYASVSLIIDNVDRSLAFDCDEVTINRKLYRSGESEYRINGASVRLKDVHELFMDTGLGRDGYSIIGQGRIAEIVSAKSTQRREIFEEAAGISKYRYRKEQAQKRLEAAQENLLRLKDIILELEGRVEPLRQQSQKAQEYLGLAERKRALEISVWMMTIERSKELLRAQEDKLILAQGDHEDLQRRLSELEQGIQDTYDEIAKCNIETEQKRDEITALSARIGELGSQIAVSSNDIEHNKENILRLRTTIEAQSRSHAQIEEQLQMIGGEERKKQEELGTIEAQDAALREQLLTLERKNGELLREQNDLSSQRAEVQRSLSAEQLKIATSNTMLEQLRQNAEGIDERAQQNEAQIAELRDQLAQVGGLLEGIDEQLVSSQNMKKGYLIKHKSASERLQSLQQEQQALQAEQRGHLQKAKLIEDMEHNMEGFQSSVKYIMNQARSGNLGGIEGPVSKLISVESRYAAAVEVALAGAMQNIVVVSDAAAKYAIAALKNARAGRATFLPMSTIRPRSLEERGLERCEGFVALACDLVKSEEKYEGIVKNLLGRIAVAEDLDSAIAIAKSYRYRFKIVTLDGQVVNPGGSMTGGSMVQNAGLLSRAGEIARLRELAGKVGAQLEEKDHQIKAAGEEAAKLSAQLVGIDADIKTMSEDKIRYEGEQKRLDMALQSSLAQQEDARKRTLEIRQKLEALTKESTSSEDVIQKLRELERSLEEKLSGVQGRAADAAQEIAKVGAESSACGLQALTVRKDLEALQSQKEQLQSQQSERAGQAQDLKEQIAALEQRNGEIKASILQRQSQSEALGSQVEGCNGEIAKLSQRKTELEQKAAQSRQAERELHARGETLARELAKLEERKIAIQSEYDSIITKLYDEYELTLSMAQELAAPIEDMNAANRELASLRSRIKALGSINVAAIEEYKEVSERYTFMKGQVDDIERSKEELHRLIRDLTRDMKEIFIDNFQKIDHHFGKIFVELFGGGNAKLILTDPEDVLESGIEIYVQPPGKIIKSLQSLSGGEQAFVAIAIYFAILKVHPSPFCLLDEIEAALDDVNVVKYASYLRRLVGKTQFIAITHRRGTMEEADVLYGVTMQEEGVSKLLRLGVSELESKLGMKQ</sequence>
<dbReference type="GO" id="GO:0007062">
    <property type="term" value="P:sister chromatid cohesion"/>
    <property type="evidence" value="ECO:0007669"/>
    <property type="project" value="InterPro"/>
</dbReference>
<dbReference type="InterPro" id="IPR027417">
    <property type="entry name" value="P-loop_NTPase"/>
</dbReference>
<dbReference type="FunFam" id="3.40.50.300:FF:000984">
    <property type="entry name" value="Chromosome partition protein Smc"/>
    <property type="match status" value="1"/>
</dbReference>
<dbReference type="Gene3D" id="3.40.50.300">
    <property type="entry name" value="P-loop containing nucleotide triphosphate hydrolases"/>
    <property type="match status" value="2"/>
</dbReference>
<evidence type="ECO:0000256" key="3">
    <source>
        <dbReference type="ARBA" id="ARBA00022840"/>
    </source>
</evidence>
<evidence type="ECO:0000256" key="6">
    <source>
        <dbReference type="HAMAP-Rule" id="MF_01894"/>
    </source>
</evidence>
<dbReference type="InterPro" id="IPR010935">
    <property type="entry name" value="SMC_hinge"/>
</dbReference>
<keyword evidence="4 6" id="KW-0175">Coiled coil</keyword>
<reference evidence="8 9" key="1">
    <citation type="submission" date="2019-03" db="EMBL/GenBank/DDBJ databases">
        <title>Genomic Encyclopedia of Type Strains, Phase IV (KMG-IV): sequencing the most valuable type-strain genomes for metagenomic binning, comparative biology and taxonomic classification.</title>
        <authorList>
            <person name="Goeker M."/>
        </authorList>
    </citation>
    <scope>NUCLEOTIDE SEQUENCE [LARGE SCALE GENOMIC DNA]</scope>
    <source>
        <strain evidence="8 9">DSM 100433</strain>
    </source>
</reference>
<dbReference type="GO" id="GO:0005737">
    <property type="term" value="C:cytoplasm"/>
    <property type="evidence" value="ECO:0007669"/>
    <property type="project" value="UniProtKB-SubCell"/>
</dbReference>
<dbReference type="Gene3D" id="1.20.1060.20">
    <property type="match status" value="1"/>
</dbReference>
<dbReference type="GO" id="GO:0007059">
    <property type="term" value="P:chromosome segregation"/>
    <property type="evidence" value="ECO:0007669"/>
    <property type="project" value="UniProtKB-UniRule"/>
</dbReference>
<proteinExistence type="inferred from homology"/>